<reference evidence="2 3" key="1">
    <citation type="submission" date="2021-12" db="EMBL/GenBank/DDBJ databases">
        <title>Genome sequence of Kibdelosporangium philippinense ATCC 49844.</title>
        <authorList>
            <person name="Fedorov E.A."/>
            <person name="Omeragic M."/>
            <person name="Shalygina K.F."/>
            <person name="Maclea K.S."/>
        </authorList>
    </citation>
    <scope>NUCLEOTIDE SEQUENCE [LARGE SCALE GENOMIC DNA]</scope>
    <source>
        <strain evidence="2 3">ATCC 49844</strain>
    </source>
</reference>
<feature type="region of interest" description="Disordered" evidence="1">
    <location>
        <begin position="1"/>
        <end position="24"/>
    </location>
</feature>
<feature type="compositionally biased region" description="Basic residues" evidence="1">
    <location>
        <begin position="1"/>
        <end position="16"/>
    </location>
</feature>
<evidence type="ECO:0000313" key="2">
    <source>
        <dbReference type="EMBL" id="MCE7002823.1"/>
    </source>
</evidence>
<evidence type="ECO:0000256" key="1">
    <source>
        <dbReference type="SAM" id="MobiDB-lite"/>
    </source>
</evidence>
<accession>A0ABS8Z8D3</accession>
<sequence length="58" mass="6495">MARRFINHPAGRRRRRSAEDFESPGACTCRAFSGGRAVHNYGQPGCRYAALDDRTSTH</sequence>
<organism evidence="2 3">
    <name type="scientific">Kibdelosporangium philippinense</name>
    <dbReference type="NCBI Taxonomy" id="211113"/>
    <lineage>
        <taxon>Bacteria</taxon>
        <taxon>Bacillati</taxon>
        <taxon>Actinomycetota</taxon>
        <taxon>Actinomycetes</taxon>
        <taxon>Pseudonocardiales</taxon>
        <taxon>Pseudonocardiaceae</taxon>
        <taxon>Kibdelosporangium</taxon>
    </lineage>
</organism>
<dbReference type="RefSeq" id="WP_233724358.1">
    <property type="nucleotide sequence ID" value="NZ_JAJVCN010000001.1"/>
</dbReference>
<gene>
    <name evidence="2" type="ORF">LWC34_08265</name>
</gene>
<proteinExistence type="predicted"/>
<comment type="caution">
    <text evidence="2">The sequence shown here is derived from an EMBL/GenBank/DDBJ whole genome shotgun (WGS) entry which is preliminary data.</text>
</comment>
<name>A0ABS8Z8D3_9PSEU</name>
<dbReference type="Proteomes" id="UP001521150">
    <property type="component" value="Unassembled WGS sequence"/>
</dbReference>
<protein>
    <submittedName>
        <fullName evidence="2">Uncharacterized protein</fullName>
    </submittedName>
</protein>
<evidence type="ECO:0000313" key="3">
    <source>
        <dbReference type="Proteomes" id="UP001521150"/>
    </source>
</evidence>
<dbReference type="EMBL" id="JAJVCN010000001">
    <property type="protein sequence ID" value="MCE7002823.1"/>
    <property type="molecule type" value="Genomic_DNA"/>
</dbReference>
<keyword evidence="3" id="KW-1185">Reference proteome</keyword>